<accession>A0A8R7P516</accession>
<reference evidence="3" key="1">
    <citation type="journal article" date="2013" name="Nature">
        <title>Draft genome of the wheat A-genome progenitor Triticum urartu.</title>
        <authorList>
            <person name="Ling H.Q."/>
            <person name="Zhao S."/>
            <person name="Liu D."/>
            <person name="Wang J."/>
            <person name="Sun H."/>
            <person name="Zhang C."/>
            <person name="Fan H."/>
            <person name="Li D."/>
            <person name="Dong L."/>
            <person name="Tao Y."/>
            <person name="Gao C."/>
            <person name="Wu H."/>
            <person name="Li Y."/>
            <person name="Cui Y."/>
            <person name="Guo X."/>
            <person name="Zheng S."/>
            <person name="Wang B."/>
            <person name="Yu K."/>
            <person name="Liang Q."/>
            <person name="Yang W."/>
            <person name="Lou X."/>
            <person name="Chen J."/>
            <person name="Feng M."/>
            <person name="Jian J."/>
            <person name="Zhang X."/>
            <person name="Luo G."/>
            <person name="Jiang Y."/>
            <person name="Liu J."/>
            <person name="Wang Z."/>
            <person name="Sha Y."/>
            <person name="Zhang B."/>
            <person name="Wu H."/>
            <person name="Tang D."/>
            <person name="Shen Q."/>
            <person name="Xue P."/>
            <person name="Zou S."/>
            <person name="Wang X."/>
            <person name="Liu X."/>
            <person name="Wang F."/>
            <person name="Yang Y."/>
            <person name="An X."/>
            <person name="Dong Z."/>
            <person name="Zhang K."/>
            <person name="Zhang X."/>
            <person name="Luo M.C."/>
            <person name="Dvorak J."/>
            <person name="Tong Y."/>
            <person name="Wang J."/>
            <person name="Yang H."/>
            <person name="Li Z."/>
            <person name="Wang D."/>
            <person name="Zhang A."/>
            <person name="Wang J."/>
        </authorList>
    </citation>
    <scope>NUCLEOTIDE SEQUENCE</scope>
    <source>
        <strain evidence="3">cv. G1812</strain>
    </source>
</reference>
<evidence type="ECO:0000313" key="2">
    <source>
        <dbReference type="EnsemblPlants" id="TuG1812G0100002760.01.T01"/>
    </source>
</evidence>
<evidence type="ECO:0000313" key="3">
    <source>
        <dbReference type="Proteomes" id="UP000015106"/>
    </source>
</evidence>
<dbReference type="Gramene" id="TuG1812G0100002760.01.T01">
    <property type="protein sequence ID" value="TuG1812G0100002760.01.T01"/>
    <property type="gene ID" value="TuG1812G0100002760.01"/>
</dbReference>
<dbReference type="Proteomes" id="UP000015106">
    <property type="component" value="Chromosome 1"/>
</dbReference>
<reference evidence="2" key="3">
    <citation type="submission" date="2022-06" db="UniProtKB">
        <authorList>
            <consortium name="EnsemblPlants"/>
        </authorList>
    </citation>
    <scope>IDENTIFICATION</scope>
</reference>
<feature type="region of interest" description="Disordered" evidence="1">
    <location>
        <begin position="1"/>
        <end position="28"/>
    </location>
</feature>
<sequence length="140" mass="15717">MGANAGAPPPRPPRGSAGTTQARPAPEPPFFTPPVAYMMCSSMRLFPTSSLRRRRRSSKSSTLLPPYPVALGRPHRRLHSDLLARMENPIYAVIQFAHTAMRYEFGKITLHKTSQTTIYVSQKFCTSEPIEFESRDVAHF</sequence>
<protein>
    <submittedName>
        <fullName evidence="2">Uncharacterized protein</fullName>
    </submittedName>
</protein>
<organism evidence="2 3">
    <name type="scientific">Triticum urartu</name>
    <name type="common">Red wild einkorn</name>
    <name type="synonym">Crithodium urartu</name>
    <dbReference type="NCBI Taxonomy" id="4572"/>
    <lineage>
        <taxon>Eukaryota</taxon>
        <taxon>Viridiplantae</taxon>
        <taxon>Streptophyta</taxon>
        <taxon>Embryophyta</taxon>
        <taxon>Tracheophyta</taxon>
        <taxon>Spermatophyta</taxon>
        <taxon>Magnoliopsida</taxon>
        <taxon>Liliopsida</taxon>
        <taxon>Poales</taxon>
        <taxon>Poaceae</taxon>
        <taxon>BOP clade</taxon>
        <taxon>Pooideae</taxon>
        <taxon>Triticodae</taxon>
        <taxon>Triticeae</taxon>
        <taxon>Triticinae</taxon>
        <taxon>Triticum</taxon>
    </lineage>
</organism>
<dbReference type="AlphaFoldDB" id="A0A8R7P516"/>
<proteinExistence type="predicted"/>
<reference evidence="2" key="2">
    <citation type="submission" date="2018-03" db="EMBL/GenBank/DDBJ databases">
        <title>The Triticum urartu genome reveals the dynamic nature of wheat genome evolution.</title>
        <authorList>
            <person name="Ling H."/>
            <person name="Ma B."/>
            <person name="Shi X."/>
            <person name="Liu H."/>
            <person name="Dong L."/>
            <person name="Sun H."/>
            <person name="Cao Y."/>
            <person name="Gao Q."/>
            <person name="Zheng S."/>
            <person name="Li Y."/>
            <person name="Yu Y."/>
            <person name="Du H."/>
            <person name="Qi M."/>
            <person name="Li Y."/>
            <person name="Yu H."/>
            <person name="Cui Y."/>
            <person name="Wang N."/>
            <person name="Chen C."/>
            <person name="Wu H."/>
            <person name="Zhao Y."/>
            <person name="Zhang J."/>
            <person name="Li Y."/>
            <person name="Zhou W."/>
            <person name="Zhang B."/>
            <person name="Hu W."/>
            <person name="Eijk M."/>
            <person name="Tang J."/>
            <person name="Witsenboer H."/>
            <person name="Zhao S."/>
            <person name="Li Z."/>
            <person name="Zhang A."/>
            <person name="Wang D."/>
            <person name="Liang C."/>
        </authorList>
    </citation>
    <scope>NUCLEOTIDE SEQUENCE [LARGE SCALE GENOMIC DNA]</scope>
    <source>
        <strain evidence="2">cv. G1812</strain>
    </source>
</reference>
<keyword evidence="3" id="KW-1185">Reference proteome</keyword>
<evidence type="ECO:0000256" key="1">
    <source>
        <dbReference type="SAM" id="MobiDB-lite"/>
    </source>
</evidence>
<feature type="region of interest" description="Disordered" evidence="1">
    <location>
        <begin position="49"/>
        <end position="68"/>
    </location>
</feature>
<dbReference type="EnsemblPlants" id="TuG1812G0100002760.01.T01">
    <property type="protein sequence ID" value="TuG1812G0100002760.01.T01"/>
    <property type="gene ID" value="TuG1812G0100002760.01"/>
</dbReference>
<name>A0A8R7P516_TRIUA</name>